<evidence type="ECO:0000313" key="4">
    <source>
        <dbReference type="Proteomes" id="UP000192923"/>
    </source>
</evidence>
<dbReference type="RefSeq" id="WP_085210680.1">
    <property type="nucleotide sequence ID" value="NZ_FXAM01000001.1"/>
</dbReference>
<organism evidence="3 4">
    <name type="scientific">Methylomagnum ishizawai</name>
    <dbReference type="NCBI Taxonomy" id="1760988"/>
    <lineage>
        <taxon>Bacteria</taxon>
        <taxon>Pseudomonadati</taxon>
        <taxon>Pseudomonadota</taxon>
        <taxon>Gammaproteobacteria</taxon>
        <taxon>Methylococcales</taxon>
        <taxon>Methylococcaceae</taxon>
        <taxon>Methylomagnum</taxon>
    </lineage>
</organism>
<protein>
    <recommendedName>
        <fullName evidence="2">DUF4124 domain-containing protein</fullName>
    </recommendedName>
</protein>
<accession>A0A1Y6CT85</accession>
<keyword evidence="4" id="KW-1185">Reference proteome</keyword>
<dbReference type="AlphaFoldDB" id="A0A1Y6CT85"/>
<dbReference type="Proteomes" id="UP000192923">
    <property type="component" value="Unassembled WGS sequence"/>
</dbReference>
<proteinExistence type="predicted"/>
<feature type="coiled-coil region" evidence="1">
    <location>
        <begin position="145"/>
        <end position="204"/>
    </location>
</feature>
<name>A0A1Y6CT85_9GAMM</name>
<dbReference type="OrthoDB" id="7064973at2"/>
<reference evidence="3 4" key="1">
    <citation type="submission" date="2016-12" db="EMBL/GenBank/DDBJ databases">
        <authorList>
            <person name="Song W.-J."/>
            <person name="Kurnit D.M."/>
        </authorList>
    </citation>
    <scope>NUCLEOTIDE SEQUENCE [LARGE SCALE GENOMIC DNA]</scope>
    <source>
        <strain evidence="3 4">175</strain>
    </source>
</reference>
<gene>
    <name evidence="3" type="ORF">SAMN02949497_1110</name>
</gene>
<dbReference type="Pfam" id="PF13511">
    <property type="entry name" value="DUF4124"/>
    <property type="match status" value="1"/>
</dbReference>
<evidence type="ECO:0000256" key="1">
    <source>
        <dbReference type="SAM" id="Coils"/>
    </source>
</evidence>
<dbReference type="InterPro" id="IPR025392">
    <property type="entry name" value="DUF4124"/>
</dbReference>
<evidence type="ECO:0000313" key="3">
    <source>
        <dbReference type="EMBL" id="SMF93818.1"/>
    </source>
</evidence>
<sequence length="358" mass="40098">MSRSRHWVWVLWLAWAVPMAGMGAPPGSKPTPSTSSTPTYRWVDEQGDVHYSDQVPPEEVKQRRTKLDAQGREVGVVEAAKTPEQLRREQQLRQLRTQQDKILAEQRDRDLSLLRTYRSEQEMYRALQSKLDTLDGLVKINETNRQRQQDLLRGHEQRAADLERQGQPVPQTLRDNIAATRRQLAEFGEHIRRLEADKREITERFAKDIARYRAIAAQQKDSSAEALGAGLFDFGGTSKQDNQEIVISAIPCAIGPMCNRAWGLAKQYVLKSGGMDALSLETERILQTAPPANDDQFGLTVTRIAGRTEDILFLDVRCRPSSVGEALCAGARVREVRLGFKPYIEAGLAGGGSASVPR</sequence>
<dbReference type="STRING" id="1760988.SAMN02949497_1110"/>
<feature type="domain" description="DUF4124" evidence="2">
    <location>
        <begin position="36"/>
        <end position="69"/>
    </location>
</feature>
<evidence type="ECO:0000259" key="2">
    <source>
        <dbReference type="Pfam" id="PF13511"/>
    </source>
</evidence>
<keyword evidence="1" id="KW-0175">Coiled coil</keyword>
<dbReference type="EMBL" id="FXAM01000001">
    <property type="protein sequence ID" value="SMF93818.1"/>
    <property type="molecule type" value="Genomic_DNA"/>
</dbReference>